<accession>A0ABV0YPX5</accession>
<evidence type="ECO:0000313" key="1">
    <source>
        <dbReference type="EMBL" id="MEQ2295918.1"/>
    </source>
</evidence>
<sequence>MDGRDDRLPAILTHVRMFVRNLQALVHIQKRTRAAANKRIPVSLCHARLRFWEKNNCLVNDFNWMWRCACKRRNEYSAPFLLFTHTQTHTHTHTHTPSPE</sequence>
<evidence type="ECO:0000313" key="2">
    <source>
        <dbReference type="Proteomes" id="UP001469553"/>
    </source>
</evidence>
<name>A0ABV0YPX5_9TELE</name>
<protein>
    <submittedName>
        <fullName evidence="1">Uncharacterized protein</fullName>
    </submittedName>
</protein>
<reference evidence="1 2" key="1">
    <citation type="submission" date="2021-06" db="EMBL/GenBank/DDBJ databases">
        <authorList>
            <person name="Palmer J.M."/>
        </authorList>
    </citation>
    <scope>NUCLEOTIDE SEQUENCE [LARGE SCALE GENOMIC DNA]</scope>
    <source>
        <strain evidence="1 2">AS_MEX2019</strain>
        <tissue evidence="1">Muscle</tissue>
    </source>
</reference>
<comment type="caution">
    <text evidence="1">The sequence shown here is derived from an EMBL/GenBank/DDBJ whole genome shotgun (WGS) entry which is preliminary data.</text>
</comment>
<proteinExistence type="predicted"/>
<gene>
    <name evidence="1" type="ORF">AMECASPLE_019489</name>
</gene>
<keyword evidence="2" id="KW-1185">Reference proteome</keyword>
<dbReference type="EMBL" id="JAHRIP010039194">
    <property type="protein sequence ID" value="MEQ2295918.1"/>
    <property type="molecule type" value="Genomic_DNA"/>
</dbReference>
<dbReference type="Proteomes" id="UP001469553">
    <property type="component" value="Unassembled WGS sequence"/>
</dbReference>
<organism evidence="1 2">
    <name type="scientific">Ameca splendens</name>
    <dbReference type="NCBI Taxonomy" id="208324"/>
    <lineage>
        <taxon>Eukaryota</taxon>
        <taxon>Metazoa</taxon>
        <taxon>Chordata</taxon>
        <taxon>Craniata</taxon>
        <taxon>Vertebrata</taxon>
        <taxon>Euteleostomi</taxon>
        <taxon>Actinopterygii</taxon>
        <taxon>Neopterygii</taxon>
        <taxon>Teleostei</taxon>
        <taxon>Neoteleostei</taxon>
        <taxon>Acanthomorphata</taxon>
        <taxon>Ovalentaria</taxon>
        <taxon>Atherinomorphae</taxon>
        <taxon>Cyprinodontiformes</taxon>
        <taxon>Goodeidae</taxon>
        <taxon>Ameca</taxon>
    </lineage>
</organism>